<dbReference type="EMBL" id="ML996084">
    <property type="protein sequence ID" value="KAF2154397.1"/>
    <property type="molecule type" value="Genomic_DNA"/>
</dbReference>
<keyword evidence="4" id="KW-1185">Reference proteome</keyword>
<feature type="compositionally biased region" description="Low complexity" evidence="1">
    <location>
        <begin position="1"/>
        <end position="10"/>
    </location>
</feature>
<feature type="transmembrane region" description="Helical" evidence="2">
    <location>
        <begin position="76"/>
        <end position="99"/>
    </location>
</feature>
<reference evidence="3" key="1">
    <citation type="journal article" date="2020" name="Stud. Mycol.">
        <title>101 Dothideomycetes genomes: a test case for predicting lifestyles and emergence of pathogens.</title>
        <authorList>
            <person name="Haridas S."/>
            <person name="Albert R."/>
            <person name="Binder M."/>
            <person name="Bloem J."/>
            <person name="Labutti K."/>
            <person name="Salamov A."/>
            <person name="Andreopoulos B."/>
            <person name="Baker S."/>
            <person name="Barry K."/>
            <person name="Bills G."/>
            <person name="Bluhm B."/>
            <person name="Cannon C."/>
            <person name="Castanera R."/>
            <person name="Culley D."/>
            <person name="Daum C."/>
            <person name="Ezra D."/>
            <person name="Gonzalez J."/>
            <person name="Henrissat B."/>
            <person name="Kuo A."/>
            <person name="Liang C."/>
            <person name="Lipzen A."/>
            <person name="Lutzoni F."/>
            <person name="Magnuson J."/>
            <person name="Mondo S."/>
            <person name="Nolan M."/>
            <person name="Ohm R."/>
            <person name="Pangilinan J."/>
            <person name="Park H.-J."/>
            <person name="Ramirez L."/>
            <person name="Alfaro M."/>
            <person name="Sun H."/>
            <person name="Tritt A."/>
            <person name="Yoshinaga Y."/>
            <person name="Zwiers L.-H."/>
            <person name="Turgeon B."/>
            <person name="Goodwin S."/>
            <person name="Spatafora J."/>
            <person name="Crous P."/>
            <person name="Grigoriev I."/>
        </authorList>
    </citation>
    <scope>NUCLEOTIDE SEQUENCE</scope>
    <source>
        <strain evidence="3">CBS 260.36</strain>
    </source>
</reference>
<organism evidence="3 4">
    <name type="scientific">Myriangium duriaei CBS 260.36</name>
    <dbReference type="NCBI Taxonomy" id="1168546"/>
    <lineage>
        <taxon>Eukaryota</taxon>
        <taxon>Fungi</taxon>
        <taxon>Dikarya</taxon>
        <taxon>Ascomycota</taxon>
        <taxon>Pezizomycotina</taxon>
        <taxon>Dothideomycetes</taxon>
        <taxon>Dothideomycetidae</taxon>
        <taxon>Myriangiales</taxon>
        <taxon>Myriangiaceae</taxon>
        <taxon>Myriangium</taxon>
    </lineage>
</organism>
<evidence type="ECO:0000313" key="3">
    <source>
        <dbReference type="EMBL" id="KAF2154397.1"/>
    </source>
</evidence>
<gene>
    <name evidence="3" type="ORF">K461DRAFT_293047</name>
</gene>
<sequence length="163" mass="17461">MSAAAAAPADATHHSDPKTARLSTALQTTRRNAAYLLDPKANPGPGRRHVRFFLRSLRYIAIFAFWRLVRYAKYAAVGAITAAVAGTAIGTLTGGIGFVLAPPGIFAGAGVGLVWGIAKFGWRTAVGRVRRGETGADARRDESGEAHEEKYPAERVEMKVDPW</sequence>
<evidence type="ECO:0000256" key="2">
    <source>
        <dbReference type="SAM" id="Phobius"/>
    </source>
</evidence>
<evidence type="ECO:0000256" key="1">
    <source>
        <dbReference type="SAM" id="MobiDB-lite"/>
    </source>
</evidence>
<dbReference type="AlphaFoldDB" id="A0A9P4J6K8"/>
<evidence type="ECO:0000313" key="4">
    <source>
        <dbReference type="Proteomes" id="UP000799439"/>
    </source>
</evidence>
<keyword evidence="2" id="KW-1133">Transmembrane helix</keyword>
<feature type="region of interest" description="Disordered" evidence="1">
    <location>
        <begin position="133"/>
        <end position="163"/>
    </location>
</feature>
<keyword evidence="2" id="KW-0812">Transmembrane</keyword>
<keyword evidence="2" id="KW-0472">Membrane</keyword>
<feature type="region of interest" description="Disordered" evidence="1">
    <location>
        <begin position="1"/>
        <end position="20"/>
    </location>
</feature>
<name>A0A9P4J6K8_9PEZI</name>
<feature type="transmembrane region" description="Helical" evidence="2">
    <location>
        <begin position="105"/>
        <end position="122"/>
    </location>
</feature>
<proteinExistence type="predicted"/>
<accession>A0A9P4J6K8</accession>
<comment type="caution">
    <text evidence="3">The sequence shown here is derived from an EMBL/GenBank/DDBJ whole genome shotgun (WGS) entry which is preliminary data.</text>
</comment>
<dbReference type="OrthoDB" id="3597994at2759"/>
<dbReference type="Proteomes" id="UP000799439">
    <property type="component" value="Unassembled WGS sequence"/>
</dbReference>
<protein>
    <submittedName>
        <fullName evidence="3">Uncharacterized protein</fullName>
    </submittedName>
</protein>